<sequence>MAHLSKDWEVYTKPIYPLIAVYEAKFKGVGSAGHVSIVENITPQNKLCLSSWHSPHKKNLTTNFEPINQELSIFAINGPDSSTELSITSALVYILLINIPSKLSQCYTIATFKVLSLLLPSTKVPYIWYNYHTTT</sequence>
<evidence type="ECO:0000313" key="1">
    <source>
        <dbReference type="EMBL" id="KAJ9055639.1"/>
    </source>
</evidence>
<name>A0ACC2S011_9FUNG</name>
<dbReference type="EMBL" id="QTSX02006393">
    <property type="protein sequence ID" value="KAJ9055639.1"/>
    <property type="molecule type" value="Genomic_DNA"/>
</dbReference>
<proteinExistence type="predicted"/>
<organism evidence="1 2">
    <name type="scientific">Entomophthora muscae</name>
    <dbReference type="NCBI Taxonomy" id="34485"/>
    <lineage>
        <taxon>Eukaryota</taxon>
        <taxon>Fungi</taxon>
        <taxon>Fungi incertae sedis</taxon>
        <taxon>Zoopagomycota</taxon>
        <taxon>Entomophthoromycotina</taxon>
        <taxon>Entomophthoromycetes</taxon>
        <taxon>Entomophthorales</taxon>
        <taxon>Entomophthoraceae</taxon>
        <taxon>Entomophthora</taxon>
    </lineage>
</organism>
<evidence type="ECO:0000313" key="2">
    <source>
        <dbReference type="Proteomes" id="UP001165960"/>
    </source>
</evidence>
<gene>
    <name evidence="1" type="ORF">DSO57_1001622</name>
</gene>
<keyword evidence="2" id="KW-1185">Reference proteome</keyword>
<protein>
    <submittedName>
        <fullName evidence="1">Uncharacterized protein</fullName>
    </submittedName>
</protein>
<reference evidence="1" key="1">
    <citation type="submission" date="2022-04" db="EMBL/GenBank/DDBJ databases">
        <title>Genome of the entomopathogenic fungus Entomophthora muscae.</title>
        <authorList>
            <person name="Elya C."/>
            <person name="Lovett B.R."/>
            <person name="Lee E."/>
            <person name="Macias A.M."/>
            <person name="Hajek A.E."/>
            <person name="De Bivort B.L."/>
            <person name="Kasson M.T."/>
            <person name="De Fine Licht H.H."/>
            <person name="Stajich J.E."/>
        </authorList>
    </citation>
    <scope>NUCLEOTIDE SEQUENCE</scope>
    <source>
        <strain evidence="1">Berkeley</strain>
    </source>
</reference>
<comment type="caution">
    <text evidence="1">The sequence shown here is derived from an EMBL/GenBank/DDBJ whole genome shotgun (WGS) entry which is preliminary data.</text>
</comment>
<accession>A0ACC2S011</accession>
<dbReference type="Proteomes" id="UP001165960">
    <property type="component" value="Unassembled WGS sequence"/>
</dbReference>